<comment type="caution">
    <text evidence="6">The sequence shown here is derived from an EMBL/GenBank/DDBJ whole genome shotgun (WGS) entry which is preliminary data.</text>
</comment>
<dbReference type="InterPro" id="IPR036259">
    <property type="entry name" value="MFS_trans_sf"/>
</dbReference>
<proteinExistence type="predicted"/>
<evidence type="ECO:0000313" key="6">
    <source>
        <dbReference type="EMBL" id="ORY93515.1"/>
    </source>
</evidence>
<evidence type="ECO:0000256" key="3">
    <source>
        <dbReference type="ARBA" id="ARBA00022989"/>
    </source>
</evidence>
<feature type="transmembrane region" description="Helical" evidence="5">
    <location>
        <begin position="212"/>
        <end position="233"/>
    </location>
</feature>
<dbReference type="PANTHER" id="PTHR10924:SF6">
    <property type="entry name" value="SOLUTE CARRIER FAMILY 49 MEMBER A3"/>
    <property type="match status" value="1"/>
</dbReference>
<dbReference type="Proteomes" id="UP000242180">
    <property type="component" value="Unassembled WGS sequence"/>
</dbReference>
<dbReference type="GO" id="GO:0016020">
    <property type="term" value="C:membrane"/>
    <property type="evidence" value="ECO:0007669"/>
    <property type="project" value="UniProtKB-SubCell"/>
</dbReference>
<dbReference type="OMA" id="VCFRESY"/>
<comment type="subcellular location">
    <subcellularLocation>
        <location evidence="1">Membrane</location>
        <topology evidence="1">Multi-pass membrane protein</topology>
    </subcellularLocation>
</comment>
<accession>A0A1X2H552</accession>
<feature type="transmembrane region" description="Helical" evidence="5">
    <location>
        <begin position="329"/>
        <end position="348"/>
    </location>
</feature>
<keyword evidence="4 5" id="KW-0472">Membrane</keyword>
<dbReference type="InterPro" id="IPR011701">
    <property type="entry name" value="MFS"/>
</dbReference>
<feature type="transmembrane region" description="Helical" evidence="5">
    <location>
        <begin position="91"/>
        <end position="111"/>
    </location>
</feature>
<dbReference type="Gene3D" id="1.20.1250.20">
    <property type="entry name" value="MFS general substrate transporter like domains"/>
    <property type="match status" value="1"/>
</dbReference>
<feature type="transmembrane region" description="Helical" evidence="5">
    <location>
        <begin position="426"/>
        <end position="447"/>
    </location>
</feature>
<dbReference type="InterPro" id="IPR049680">
    <property type="entry name" value="FLVCR1-2_SLC49-like"/>
</dbReference>
<dbReference type="OrthoDB" id="422206at2759"/>
<feature type="transmembrane region" description="Helical" evidence="5">
    <location>
        <begin position="187"/>
        <end position="206"/>
    </location>
</feature>
<organism evidence="6 7">
    <name type="scientific">Syncephalastrum racemosum</name>
    <name type="common">Filamentous fungus</name>
    <dbReference type="NCBI Taxonomy" id="13706"/>
    <lineage>
        <taxon>Eukaryota</taxon>
        <taxon>Fungi</taxon>
        <taxon>Fungi incertae sedis</taxon>
        <taxon>Mucoromycota</taxon>
        <taxon>Mucoromycotina</taxon>
        <taxon>Mucoromycetes</taxon>
        <taxon>Mucorales</taxon>
        <taxon>Syncephalastraceae</taxon>
        <taxon>Syncephalastrum</taxon>
    </lineage>
</organism>
<dbReference type="Pfam" id="PF07690">
    <property type="entry name" value="MFS_1"/>
    <property type="match status" value="1"/>
</dbReference>
<feature type="transmembrane region" description="Helical" evidence="5">
    <location>
        <begin position="299"/>
        <end position="322"/>
    </location>
</feature>
<keyword evidence="3 5" id="KW-1133">Transmembrane helix</keyword>
<feature type="transmembrane region" description="Helical" evidence="5">
    <location>
        <begin position="265"/>
        <end position="287"/>
    </location>
</feature>
<dbReference type="PANTHER" id="PTHR10924">
    <property type="entry name" value="MAJOR FACILITATOR SUPERFAMILY PROTEIN-RELATED"/>
    <property type="match status" value="1"/>
</dbReference>
<feature type="transmembrane region" description="Helical" evidence="5">
    <location>
        <begin position="354"/>
        <end position="373"/>
    </location>
</feature>
<keyword evidence="7" id="KW-1185">Reference proteome</keyword>
<keyword evidence="2 5" id="KW-0812">Transmembrane</keyword>
<reference evidence="6 7" key="1">
    <citation type="submission" date="2016-07" db="EMBL/GenBank/DDBJ databases">
        <title>Pervasive Adenine N6-methylation of Active Genes in Fungi.</title>
        <authorList>
            <consortium name="DOE Joint Genome Institute"/>
            <person name="Mondo S.J."/>
            <person name="Dannebaum R.O."/>
            <person name="Kuo R.C."/>
            <person name="Labutti K."/>
            <person name="Haridas S."/>
            <person name="Kuo A."/>
            <person name="Salamov A."/>
            <person name="Ahrendt S.R."/>
            <person name="Lipzen A."/>
            <person name="Sullivan W."/>
            <person name="Andreopoulos W.B."/>
            <person name="Clum A."/>
            <person name="Lindquist E."/>
            <person name="Daum C."/>
            <person name="Ramamoorthy G.K."/>
            <person name="Gryganskyi A."/>
            <person name="Culley D."/>
            <person name="Magnuson J.K."/>
            <person name="James T.Y."/>
            <person name="O'Malley M.A."/>
            <person name="Stajich J.E."/>
            <person name="Spatafora J.W."/>
            <person name="Visel A."/>
            <person name="Grigoriev I.V."/>
        </authorList>
    </citation>
    <scope>NUCLEOTIDE SEQUENCE [LARGE SCALE GENOMIC DNA]</scope>
    <source>
        <strain evidence="6 7">NRRL 2496</strain>
    </source>
</reference>
<feature type="transmembrane region" description="Helical" evidence="5">
    <location>
        <begin position="148"/>
        <end position="166"/>
    </location>
</feature>
<evidence type="ECO:0000256" key="4">
    <source>
        <dbReference type="ARBA" id="ARBA00023136"/>
    </source>
</evidence>
<dbReference type="EMBL" id="MCGN01000009">
    <property type="protein sequence ID" value="ORY93515.1"/>
    <property type="molecule type" value="Genomic_DNA"/>
</dbReference>
<dbReference type="GO" id="GO:0022857">
    <property type="term" value="F:transmembrane transporter activity"/>
    <property type="evidence" value="ECO:0007669"/>
    <property type="project" value="InterPro"/>
</dbReference>
<sequence length="468" mass="50754">MTSELKRMDTIAYSHHESSIHDAESENDEASCTPVHEKSVLQQEEGSTSLTAWLFCVCIMVNNTACAWMWVTGASAPLSFATWMDVDYAGVNWLSNVSAIFNTIFSIVAGWSYERFGIKKSVIFSATINCVGCWIRCVAALVQPNQRYALVMAGQIVASIGGPFIYNIATKFVSIWFAPRHRTMGTTLCTVSLGMLIAPVATPAMAKTPDDAVHVLLMTAILATAATIPVFFFPSKPKIAPAASADSERTAIWEGIKTLIKNKHFWSIAIMTGVNGGMSYTISVVFIEAAAPYGYTETQGGICAMVIIVAGFAGGLQVGYWAGKTAQHLMLIKLLTPMMVASYVVAIFQVVPNAFGVLVVTSVLLGFFAYTLFPVQFEYACEICYPVPEALTANLMWTLVTAFMLIFTVITDALRAGPNADPPENMQMSMVACAVLVTIGSLPCIWLKGDLKRLAIDRARIDDQSSKV</sequence>
<evidence type="ECO:0000256" key="1">
    <source>
        <dbReference type="ARBA" id="ARBA00004141"/>
    </source>
</evidence>
<feature type="transmembrane region" description="Helical" evidence="5">
    <location>
        <begin position="123"/>
        <end position="142"/>
    </location>
</feature>
<feature type="transmembrane region" description="Helical" evidence="5">
    <location>
        <begin position="394"/>
        <end position="414"/>
    </location>
</feature>
<evidence type="ECO:0000313" key="7">
    <source>
        <dbReference type="Proteomes" id="UP000242180"/>
    </source>
</evidence>
<name>A0A1X2H552_SYNRA</name>
<dbReference type="AlphaFoldDB" id="A0A1X2H552"/>
<dbReference type="InParanoid" id="A0A1X2H552"/>
<feature type="transmembrane region" description="Helical" evidence="5">
    <location>
        <begin position="50"/>
        <end position="71"/>
    </location>
</feature>
<evidence type="ECO:0000256" key="2">
    <source>
        <dbReference type="ARBA" id="ARBA00022692"/>
    </source>
</evidence>
<evidence type="ECO:0000256" key="5">
    <source>
        <dbReference type="SAM" id="Phobius"/>
    </source>
</evidence>
<gene>
    <name evidence="6" type="ORF">BCR43DRAFT_527054</name>
</gene>
<dbReference type="SUPFAM" id="SSF103473">
    <property type="entry name" value="MFS general substrate transporter"/>
    <property type="match status" value="1"/>
</dbReference>
<protein>
    <submittedName>
        <fullName evidence="6">Major facilitator superfamily domain-containing protein</fullName>
    </submittedName>
</protein>